<proteinExistence type="inferred from homology"/>
<organism evidence="4 5">
    <name type="scientific">Halalkalibacillus sediminis</name>
    <dbReference type="NCBI Taxonomy" id="2018042"/>
    <lineage>
        <taxon>Bacteria</taxon>
        <taxon>Bacillati</taxon>
        <taxon>Bacillota</taxon>
        <taxon>Bacilli</taxon>
        <taxon>Bacillales</taxon>
        <taxon>Bacillaceae</taxon>
        <taxon>Halalkalibacillus</taxon>
    </lineage>
</organism>
<evidence type="ECO:0000256" key="2">
    <source>
        <dbReference type="ARBA" id="ARBA00006573"/>
    </source>
</evidence>
<dbReference type="GO" id="GO:0030435">
    <property type="term" value="P:sporulation resulting in formation of a cellular spore"/>
    <property type="evidence" value="ECO:0007669"/>
    <property type="project" value="UniProtKB-KW"/>
</dbReference>
<dbReference type="InterPro" id="IPR012610">
    <property type="entry name" value="SASP_SspH"/>
</dbReference>
<comment type="similarity">
    <text evidence="2">Belongs to the SspH family.</text>
</comment>
<dbReference type="GO" id="GO:0030436">
    <property type="term" value="P:asexual sporulation"/>
    <property type="evidence" value="ECO:0007669"/>
    <property type="project" value="InterPro"/>
</dbReference>
<comment type="caution">
    <text evidence="4">The sequence shown here is derived from an EMBL/GenBank/DDBJ whole genome shotgun (WGS) entry which is preliminary data.</text>
</comment>
<dbReference type="Pfam" id="PF08141">
    <property type="entry name" value="SspH"/>
    <property type="match status" value="1"/>
</dbReference>
<sequence length="60" mass="7326">MNLMRAKDIKEDPNMRNVIYKDEYVYIEDIDDENQKATIHYVKRSETNFEVDVQELKEEE</sequence>
<keyword evidence="3" id="KW-0749">Sporulation</keyword>
<gene>
    <name evidence="4" type="ORF">CEY16_11370</name>
</gene>
<reference evidence="4 5" key="1">
    <citation type="submission" date="2017-06" db="EMBL/GenBank/DDBJ databases">
        <title>the draft geome sequence of Illustriluteabacillus marina B3227.</title>
        <authorList>
            <person name="He R.-H."/>
            <person name="Du Z.-J."/>
        </authorList>
    </citation>
    <scope>NUCLEOTIDE SEQUENCE [LARGE SCALE GENOMIC DNA]</scope>
    <source>
        <strain evidence="4 5">B3227</strain>
    </source>
</reference>
<evidence type="ECO:0000256" key="3">
    <source>
        <dbReference type="ARBA" id="ARBA00022969"/>
    </source>
</evidence>
<evidence type="ECO:0000313" key="5">
    <source>
        <dbReference type="Proteomes" id="UP000243524"/>
    </source>
</evidence>
<dbReference type="NCBIfam" id="TIGR02861">
    <property type="entry name" value="SASP_H"/>
    <property type="match status" value="1"/>
</dbReference>
<accession>A0A2I0QSN0</accession>
<dbReference type="Proteomes" id="UP000243524">
    <property type="component" value="Unassembled WGS sequence"/>
</dbReference>
<dbReference type="RefSeq" id="WP_101332154.1">
    <property type="nucleotide sequence ID" value="NZ_PJNH01000003.1"/>
</dbReference>
<evidence type="ECO:0000256" key="1">
    <source>
        <dbReference type="ARBA" id="ARBA00004288"/>
    </source>
</evidence>
<comment type="subcellular location">
    <subcellularLocation>
        <location evidence="1">Spore core</location>
    </subcellularLocation>
</comment>
<name>A0A2I0QSN0_9BACI</name>
<dbReference type="AlphaFoldDB" id="A0A2I0QSN0"/>
<keyword evidence="5" id="KW-1185">Reference proteome</keyword>
<dbReference type="GO" id="GO:0042601">
    <property type="term" value="C:endospore-forming forespore"/>
    <property type="evidence" value="ECO:0007669"/>
    <property type="project" value="InterPro"/>
</dbReference>
<dbReference type="EMBL" id="PJNH01000003">
    <property type="protein sequence ID" value="PKR77326.1"/>
    <property type="molecule type" value="Genomic_DNA"/>
</dbReference>
<evidence type="ECO:0000313" key="4">
    <source>
        <dbReference type="EMBL" id="PKR77326.1"/>
    </source>
</evidence>
<protein>
    <submittedName>
        <fullName evidence="4">H-type small acid-soluble spore protein</fullName>
    </submittedName>
</protein>